<reference evidence="2 3" key="1">
    <citation type="submission" date="2019-11" db="EMBL/GenBank/DDBJ databases">
        <title>Genome sequences of 17 halophilic strains isolated from different environments.</title>
        <authorList>
            <person name="Furrow R.E."/>
        </authorList>
    </citation>
    <scope>NUCLEOTIDE SEQUENCE [LARGE SCALE GENOMIC DNA]</scope>
    <source>
        <strain evidence="2 3">22517_05_Cabo</strain>
    </source>
</reference>
<dbReference type="CDD" id="cd00085">
    <property type="entry name" value="HNHc"/>
    <property type="match status" value="1"/>
</dbReference>
<comment type="caution">
    <text evidence="2">The sequence shown here is derived from an EMBL/GenBank/DDBJ whole genome shotgun (WGS) entry which is preliminary data.</text>
</comment>
<dbReference type="InterPro" id="IPR052892">
    <property type="entry name" value="NA-targeting_endonuclease"/>
</dbReference>
<dbReference type="PANTHER" id="PTHR33877">
    <property type="entry name" value="SLL1193 PROTEIN"/>
    <property type="match status" value="1"/>
</dbReference>
<dbReference type="Pfam" id="PF26297">
    <property type="entry name" value="DUF8081"/>
    <property type="match status" value="1"/>
</dbReference>
<dbReference type="InterPro" id="IPR003615">
    <property type="entry name" value="HNH_nuc"/>
</dbReference>
<dbReference type="SMART" id="SM00507">
    <property type="entry name" value="HNHc"/>
    <property type="match status" value="1"/>
</dbReference>
<organism evidence="2 3">
    <name type="scientific">Halorubrum distributum</name>
    <dbReference type="NCBI Taxonomy" id="29283"/>
    <lineage>
        <taxon>Archaea</taxon>
        <taxon>Methanobacteriati</taxon>
        <taxon>Methanobacteriota</taxon>
        <taxon>Stenosarchaea group</taxon>
        <taxon>Halobacteria</taxon>
        <taxon>Halobacteriales</taxon>
        <taxon>Haloferacaceae</taxon>
        <taxon>Halorubrum</taxon>
        <taxon>Halorubrum distributum group</taxon>
    </lineage>
</organism>
<dbReference type="RefSeq" id="WP_159369702.1">
    <property type="nucleotide sequence ID" value="NZ_WMEO01000059.1"/>
</dbReference>
<evidence type="ECO:0000259" key="1">
    <source>
        <dbReference type="SMART" id="SM00507"/>
    </source>
</evidence>
<evidence type="ECO:0000313" key="2">
    <source>
        <dbReference type="EMBL" id="MYL18239.1"/>
    </source>
</evidence>
<dbReference type="InterPro" id="IPR002711">
    <property type="entry name" value="HNH"/>
</dbReference>
<dbReference type="GO" id="GO:0008270">
    <property type="term" value="F:zinc ion binding"/>
    <property type="evidence" value="ECO:0007669"/>
    <property type="project" value="InterPro"/>
</dbReference>
<dbReference type="AlphaFoldDB" id="A0A6B1IG31"/>
<gene>
    <name evidence="2" type="ORF">GLW36_16560</name>
</gene>
<dbReference type="PANTHER" id="PTHR33877:SF2">
    <property type="entry name" value="OS07G0170200 PROTEIN"/>
    <property type="match status" value="1"/>
</dbReference>
<accession>A0A6B1IG31</accession>
<protein>
    <recommendedName>
        <fullName evidence="1">HNH nuclease domain-containing protein</fullName>
    </recommendedName>
</protein>
<dbReference type="EMBL" id="WMEO01000059">
    <property type="protein sequence ID" value="MYL18239.1"/>
    <property type="molecule type" value="Genomic_DNA"/>
</dbReference>
<dbReference type="GO" id="GO:0004519">
    <property type="term" value="F:endonuclease activity"/>
    <property type="evidence" value="ECO:0007669"/>
    <property type="project" value="InterPro"/>
</dbReference>
<dbReference type="Pfam" id="PF01844">
    <property type="entry name" value="HNH"/>
    <property type="match status" value="1"/>
</dbReference>
<evidence type="ECO:0000313" key="3">
    <source>
        <dbReference type="Proteomes" id="UP000460194"/>
    </source>
</evidence>
<sequence>MADDQAYRVDIKESAFEENEYIRRLLEFPDGDLDTERLYSSEESAQLEVTRFNELGEKELRLQTAEHDSTDFHAFIVSTGKSTRGYGRTTRNATSGWQKARKIVLERDDFECQKCSTVGGPEGHVELHVDHIEPQSAGGSDDPENLRTLCRECHMEIHGSTPRGEPASVGEIVEAIDELAGDSYIPAFLRWKLRSLVTDKVDMRVRFKSFEEAIDSLIRYDRFSQINIRGVEKVQLVNSEETRKSEYKVIYDESIIDDPSLFSHEDGLVYDRETLHGGQISDEEVDQTGLTDFM</sequence>
<proteinExistence type="predicted"/>
<dbReference type="GO" id="GO:0003676">
    <property type="term" value="F:nucleic acid binding"/>
    <property type="evidence" value="ECO:0007669"/>
    <property type="project" value="InterPro"/>
</dbReference>
<dbReference type="InterPro" id="IPR058394">
    <property type="entry name" value="DUF8081"/>
</dbReference>
<dbReference type="Proteomes" id="UP000460194">
    <property type="component" value="Unassembled WGS sequence"/>
</dbReference>
<feature type="domain" description="HNH nuclease" evidence="1">
    <location>
        <begin position="99"/>
        <end position="155"/>
    </location>
</feature>
<name>A0A6B1IG31_9EURY</name>
<dbReference type="Gene3D" id="1.10.30.50">
    <property type="match status" value="1"/>
</dbReference>